<comment type="caution">
    <text evidence="1">The sequence shown here is derived from an EMBL/GenBank/DDBJ whole genome shotgun (WGS) entry which is preliminary data.</text>
</comment>
<dbReference type="EMBL" id="BAABCR010000015">
    <property type="protein sequence ID" value="GAA4037599.1"/>
    <property type="molecule type" value="Genomic_DNA"/>
</dbReference>
<dbReference type="RefSeq" id="WP_324690340.1">
    <property type="nucleotide sequence ID" value="NZ_BAABCR010000015.1"/>
</dbReference>
<protein>
    <recommendedName>
        <fullName evidence="3">Lipoprotein</fullName>
    </recommendedName>
</protein>
<reference evidence="2" key="1">
    <citation type="journal article" date="2019" name="Int. J. Syst. Evol. Microbiol.">
        <title>The Global Catalogue of Microorganisms (GCM) 10K type strain sequencing project: providing services to taxonomists for standard genome sequencing and annotation.</title>
        <authorList>
            <consortium name="The Broad Institute Genomics Platform"/>
            <consortium name="The Broad Institute Genome Sequencing Center for Infectious Disease"/>
            <person name="Wu L."/>
            <person name="Ma J."/>
        </authorList>
    </citation>
    <scope>NUCLEOTIDE SEQUENCE [LARGE SCALE GENOMIC DNA]</scope>
    <source>
        <strain evidence="2">JCM 17064</strain>
    </source>
</reference>
<keyword evidence="2" id="KW-1185">Reference proteome</keyword>
<proteinExistence type="predicted"/>
<gene>
    <name evidence="1" type="ORF">GCM10022386_24280</name>
</gene>
<sequence>MKKYPFCIALVLGVMFVSCKKEEAPKPKVIYQETTKTKTEVPEDTTQIEIADLPINMDGTNYLIFPIGTVSGDKKGIKASYDSNTGYTVSNYSEYQISGYLKNLKFQEIGKDTIYALSDANLLIETATYLKSTADKTKKQLMVYTVADMDTNKDSKLDNNDIKSLYLSEISGKNFTKISVDFQELIDWNVIDSRHRLYFRTVEDTNKNGAFDKEDRLHYFYLDLLAKEWKAVEIKSLQ</sequence>
<evidence type="ECO:0000313" key="2">
    <source>
        <dbReference type="Proteomes" id="UP001500968"/>
    </source>
</evidence>
<evidence type="ECO:0000313" key="1">
    <source>
        <dbReference type="EMBL" id="GAA4037599.1"/>
    </source>
</evidence>
<name>A0ABP7U7X9_9FLAO</name>
<evidence type="ECO:0008006" key="3">
    <source>
        <dbReference type="Google" id="ProtNLM"/>
    </source>
</evidence>
<accession>A0ABP7U7X9</accession>
<dbReference type="Proteomes" id="UP001500968">
    <property type="component" value="Unassembled WGS sequence"/>
</dbReference>
<dbReference type="PROSITE" id="PS51257">
    <property type="entry name" value="PROKAR_LIPOPROTEIN"/>
    <property type="match status" value="1"/>
</dbReference>
<organism evidence="1 2">
    <name type="scientific">Flavobacterium cheonhonense</name>
    <dbReference type="NCBI Taxonomy" id="706185"/>
    <lineage>
        <taxon>Bacteria</taxon>
        <taxon>Pseudomonadati</taxon>
        <taxon>Bacteroidota</taxon>
        <taxon>Flavobacteriia</taxon>
        <taxon>Flavobacteriales</taxon>
        <taxon>Flavobacteriaceae</taxon>
        <taxon>Flavobacterium</taxon>
    </lineage>
</organism>